<gene>
    <name evidence="1" type="ORF">EVAR_73054_1</name>
</gene>
<proteinExistence type="predicted"/>
<protein>
    <submittedName>
        <fullName evidence="1">Uncharacterized protein</fullName>
    </submittedName>
</protein>
<dbReference type="AlphaFoldDB" id="A0A4C1T0K6"/>
<accession>A0A4C1T0K6</accession>
<name>A0A4C1T0K6_EUMVA</name>
<organism evidence="1 2">
    <name type="scientific">Eumeta variegata</name>
    <name type="common">Bagworm moth</name>
    <name type="synonym">Eumeta japonica</name>
    <dbReference type="NCBI Taxonomy" id="151549"/>
    <lineage>
        <taxon>Eukaryota</taxon>
        <taxon>Metazoa</taxon>
        <taxon>Ecdysozoa</taxon>
        <taxon>Arthropoda</taxon>
        <taxon>Hexapoda</taxon>
        <taxon>Insecta</taxon>
        <taxon>Pterygota</taxon>
        <taxon>Neoptera</taxon>
        <taxon>Endopterygota</taxon>
        <taxon>Lepidoptera</taxon>
        <taxon>Glossata</taxon>
        <taxon>Ditrysia</taxon>
        <taxon>Tineoidea</taxon>
        <taxon>Psychidae</taxon>
        <taxon>Oiketicinae</taxon>
        <taxon>Eumeta</taxon>
    </lineage>
</organism>
<comment type="caution">
    <text evidence="1">The sequence shown here is derived from an EMBL/GenBank/DDBJ whole genome shotgun (WGS) entry which is preliminary data.</text>
</comment>
<evidence type="ECO:0000313" key="1">
    <source>
        <dbReference type="EMBL" id="GBP07664.1"/>
    </source>
</evidence>
<sequence>MTNDYGVRGVVTLAALENSSFSARHLRRLLSCQTSPNPQKLQNTSNKILSVREQRYKPTVSRANEFSQNALLPKTIGRLYYRCRSN</sequence>
<dbReference type="EMBL" id="BGZK01004221">
    <property type="protein sequence ID" value="GBP07664.1"/>
    <property type="molecule type" value="Genomic_DNA"/>
</dbReference>
<keyword evidence="2" id="KW-1185">Reference proteome</keyword>
<evidence type="ECO:0000313" key="2">
    <source>
        <dbReference type="Proteomes" id="UP000299102"/>
    </source>
</evidence>
<reference evidence="1 2" key="1">
    <citation type="journal article" date="2019" name="Commun. Biol.">
        <title>The bagworm genome reveals a unique fibroin gene that provides high tensile strength.</title>
        <authorList>
            <person name="Kono N."/>
            <person name="Nakamura H."/>
            <person name="Ohtoshi R."/>
            <person name="Tomita M."/>
            <person name="Numata K."/>
            <person name="Arakawa K."/>
        </authorList>
    </citation>
    <scope>NUCLEOTIDE SEQUENCE [LARGE SCALE GENOMIC DNA]</scope>
</reference>
<dbReference type="Proteomes" id="UP000299102">
    <property type="component" value="Unassembled WGS sequence"/>
</dbReference>